<dbReference type="SMART" id="SM00220">
    <property type="entry name" value="S_TKc"/>
    <property type="match status" value="1"/>
</dbReference>
<feature type="chain" id="PRO_5021398536" description="non-specific serine/threonine protein kinase" evidence="20">
    <location>
        <begin position="27"/>
        <end position="1058"/>
    </location>
</feature>
<feature type="domain" description="Protein kinase" evidence="21">
    <location>
        <begin position="737"/>
        <end position="1012"/>
    </location>
</feature>
<dbReference type="GO" id="GO:0004674">
    <property type="term" value="F:protein serine/threonine kinase activity"/>
    <property type="evidence" value="ECO:0007669"/>
    <property type="project" value="UniProtKB-KW"/>
</dbReference>
<dbReference type="PROSITE" id="PS00108">
    <property type="entry name" value="PROTEIN_KINASE_ST"/>
    <property type="match status" value="1"/>
</dbReference>
<dbReference type="FunFam" id="1.10.510.10:FF:000161">
    <property type="entry name" value="Wall-associated receptor kinase-like 20"/>
    <property type="match status" value="1"/>
</dbReference>
<dbReference type="Gene3D" id="3.30.200.20">
    <property type="entry name" value="Phosphorylase Kinase, domain 1"/>
    <property type="match status" value="1"/>
</dbReference>
<evidence type="ECO:0000256" key="3">
    <source>
        <dbReference type="ARBA" id="ARBA00022475"/>
    </source>
</evidence>
<evidence type="ECO:0000256" key="10">
    <source>
        <dbReference type="ARBA" id="ARBA00022777"/>
    </source>
</evidence>
<sequence length="1058" mass="118361">MYFNKFFFPLLLNVVILIFLLEPVLGQNNQNPKFRACEPKKCGNNNLTISYPFWIDDEQESYCGHPDFKISCTDHKIPILHISDGDYLIRDISYKNHSLSVTNAAAIYDEPSCPIPHRNFTVVGSPFSFTDYHIDLYFFYNCSLVPKEYFVFPIPCAKTSNKSLTSYATIIHGEGGFQFLNSSSEKCESLVGVPIEMDDVENLNTLMKKQYSDLVKNGFVLTWNSSVTECNDCQRSGGRCGSEDTKFVCICVEGSHPISCKHACKPKTCGGRTIRYPFWMQEDYCGQPGFGVTCKNNDPILNAAGYDYIIREIDYENDSLRVENPVIADKECPVPFQNSTFNDQSPFKTGFNVRELSFYFNCSNLNYPQYENFAYSVTSSCASSFSDDNLVSFAIFTPPKDFVMDPLTCESLVRVPVELDAEPSLGPEGQNMDYMLLLKKGFSLGWDKISCTGCEESGGYCGFDKSSVLVCFCEDHPHYDSCNGALTPPFIVVASIPPGVDDKTHAGYDYIIRDIHYGNRSFRVENPVAHSSCPVPFRNSTFNDQSPFKLGSGVQLLSFFYICTNFSRHLYKNYIYPVNTSCVSSSDSKIYSLAGFVPSGESLYDRLSCQLSVHVPVEVEPSFKTGQVNGYMPFMKKGFTLEWRKSPCTECQASGGYCGVNEKGLGTGAGASLLTILAAIFIFRRWRQKNDLHKNSTLISRSISPDLSMQPDPEKGSSYFNTPIFSYKELEEATNNFDSSKELGDGGFGTVYYGKLKDGRDVAVKRLYENNCKRVEQFMNEVNILSLLRHQNLVSLYGCTSRHSRELLLVYEYVANGTVADHLHGEHSSAGMVTWPIRLSIAIESADALVYLHASDIIHRDVKTNNILLDKNFHVKVADFGLSRLFPNDVTHVSTAPQGTPGYVDPDYYQCYQLTDKSDVYSFGVVLCELISSKPAVDTNRHRHEINLSTMALNKIHGDALHELVDMSLGFNTNASVRKTMTLVAELAYRCLQQDTDARPSMAEVLEVLKEIEVEGSKVVKPGELTDDAKLLKNYPPVSPNSVTDKWASITSTPNTSS</sequence>
<evidence type="ECO:0000256" key="8">
    <source>
        <dbReference type="ARBA" id="ARBA00022729"/>
    </source>
</evidence>
<evidence type="ECO:0000259" key="21">
    <source>
        <dbReference type="PROSITE" id="PS50011"/>
    </source>
</evidence>
<evidence type="ECO:0000256" key="14">
    <source>
        <dbReference type="ARBA" id="ARBA00023170"/>
    </source>
</evidence>
<keyword evidence="11 18" id="KW-0067">ATP-binding</keyword>
<dbReference type="Gramene" id="RZC58088">
    <property type="protein sequence ID" value="RZC58088"/>
    <property type="gene ID" value="C5167_005397"/>
</dbReference>
<dbReference type="FunFam" id="3.30.200.20:FF:000214">
    <property type="entry name" value="WAK1-OsWAK receptor-like cytoplasmic kinase (OsWAK-RLCK)"/>
    <property type="match status" value="1"/>
</dbReference>
<dbReference type="PROSITE" id="PS50011">
    <property type="entry name" value="PROTEIN_KINASE_DOM"/>
    <property type="match status" value="1"/>
</dbReference>
<evidence type="ECO:0000256" key="11">
    <source>
        <dbReference type="ARBA" id="ARBA00022840"/>
    </source>
</evidence>
<dbReference type="Pfam" id="PF14380">
    <property type="entry name" value="WAK_assoc"/>
    <property type="match status" value="3"/>
</dbReference>
<dbReference type="GO" id="GO:0005524">
    <property type="term" value="F:ATP binding"/>
    <property type="evidence" value="ECO:0007669"/>
    <property type="project" value="UniProtKB-UniRule"/>
</dbReference>
<dbReference type="AlphaFoldDB" id="A0A4Y7JE75"/>
<evidence type="ECO:0000256" key="17">
    <source>
        <dbReference type="ARBA" id="ARBA00048679"/>
    </source>
</evidence>
<evidence type="ECO:0000256" key="20">
    <source>
        <dbReference type="SAM" id="SignalP"/>
    </source>
</evidence>
<evidence type="ECO:0000256" key="13">
    <source>
        <dbReference type="ARBA" id="ARBA00023136"/>
    </source>
</evidence>
<dbReference type="Gene3D" id="1.10.510.10">
    <property type="entry name" value="Transferase(Phosphotransferase) domain 1"/>
    <property type="match status" value="1"/>
</dbReference>
<evidence type="ECO:0000256" key="12">
    <source>
        <dbReference type="ARBA" id="ARBA00022989"/>
    </source>
</evidence>
<feature type="binding site" evidence="18">
    <location>
        <position position="765"/>
    </location>
    <ligand>
        <name>ATP</name>
        <dbReference type="ChEBI" id="CHEBI:30616"/>
    </ligand>
</feature>
<dbReference type="OMA" id="ANIRYPF"/>
<feature type="signal peptide" evidence="20">
    <location>
        <begin position="1"/>
        <end position="26"/>
    </location>
</feature>
<dbReference type="Pfam" id="PF13947">
    <property type="entry name" value="GUB_WAK_bind"/>
    <property type="match status" value="2"/>
</dbReference>
<dbReference type="InterPro" id="IPR011009">
    <property type="entry name" value="Kinase-like_dom_sf"/>
</dbReference>
<name>A0A4Y7JE75_PAPSO</name>
<evidence type="ECO:0000256" key="16">
    <source>
        <dbReference type="ARBA" id="ARBA00047899"/>
    </source>
</evidence>
<evidence type="ECO:0000256" key="2">
    <source>
        <dbReference type="ARBA" id="ARBA00012513"/>
    </source>
</evidence>
<evidence type="ECO:0000256" key="4">
    <source>
        <dbReference type="ARBA" id="ARBA00022527"/>
    </source>
</evidence>
<keyword evidence="4" id="KW-0723">Serine/threonine-protein kinase</keyword>
<accession>A0A4Y7JE75</accession>
<dbReference type="PANTHER" id="PTHR46008">
    <property type="entry name" value="LEAF RUST 10 DISEASE-RESISTANCE LOCUS RECEPTOR-LIKE PROTEIN KINASE-LIKE 1.4"/>
    <property type="match status" value="1"/>
</dbReference>
<reference evidence="22 23" key="1">
    <citation type="journal article" date="2018" name="Science">
        <title>The opium poppy genome and morphinan production.</title>
        <authorList>
            <person name="Guo L."/>
            <person name="Winzer T."/>
            <person name="Yang X."/>
            <person name="Li Y."/>
            <person name="Ning Z."/>
            <person name="He Z."/>
            <person name="Teodor R."/>
            <person name="Lu Y."/>
            <person name="Bowser T.A."/>
            <person name="Graham I.A."/>
            <person name="Ye K."/>
        </authorList>
    </citation>
    <scope>NUCLEOTIDE SEQUENCE [LARGE SCALE GENOMIC DNA]</scope>
    <source>
        <strain evidence="23">cv. HN1</strain>
        <tissue evidence="22">Leaves</tissue>
    </source>
</reference>
<comment type="subcellular location">
    <subcellularLocation>
        <location evidence="1">Cell membrane</location>
        <topology evidence="1">Single-pass type I membrane protein</topology>
    </subcellularLocation>
</comment>
<evidence type="ECO:0000256" key="15">
    <source>
        <dbReference type="ARBA" id="ARBA00023180"/>
    </source>
</evidence>
<evidence type="ECO:0000256" key="1">
    <source>
        <dbReference type="ARBA" id="ARBA00004251"/>
    </source>
</evidence>
<dbReference type="EMBL" id="CM010718">
    <property type="protein sequence ID" value="RZC58088.1"/>
    <property type="molecule type" value="Genomic_DNA"/>
</dbReference>
<dbReference type="Proteomes" id="UP000316621">
    <property type="component" value="Chromosome 4"/>
</dbReference>
<keyword evidence="14" id="KW-0675">Receptor</keyword>
<keyword evidence="7" id="KW-0812">Transmembrane</keyword>
<evidence type="ECO:0000256" key="9">
    <source>
        <dbReference type="ARBA" id="ARBA00022741"/>
    </source>
</evidence>
<dbReference type="PANTHER" id="PTHR46008:SF4">
    <property type="entry name" value="LEAF RUST 10 DISEASE-RESISTANCE LOCUS RECEPTOR-LIKE PROTEIN KINASE-LIKE 1.2"/>
    <property type="match status" value="1"/>
</dbReference>
<keyword evidence="6" id="KW-0808">Transferase</keyword>
<evidence type="ECO:0000256" key="7">
    <source>
        <dbReference type="ARBA" id="ARBA00022692"/>
    </source>
</evidence>
<keyword evidence="9 18" id="KW-0547">Nucleotide-binding</keyword>
<keyword evidence="23" id="KW-1185">Reference proteome</keyword>
<keyword evidence="12" id="KW-1133">Transmembrane helix</keyword>
<dbReference type="STRING" id="3469.A0A4Y7JE75"/>
<dbReference type="EC" id="2.7.11.1" evidence="2"/>
<proteinExistence type="predicted"/>
<dbReference type="Pfam" id="PF07714">
    <property type="entry name" value="PK_Tyr_Ser-Thr"/>
    <property type="match status" value="1"/>
</dbReference>
<dbReference type="InterPro" id="IPR032872">
    <property type="entry name" value="WAK_assoc_C"/>
</dbReference>
<dbReference type="InterPro" id="IPR025287">
    <property type="entry name" value="WAK_GUB"/>
</dbReference>
<protein>
    <recommendedName>
        <fullName evidence="2">non-specific serine/threonine protein kinase</fullName>
        <ecNumber evidence="2">2.7.11.1</ecNumber>
    </recommendedName>
</protein>
<evidence type="ECO:0000256" key="18">
    <source>
        <dbReference type="PROSITE-ProRule" id="PRU10141"/>
    </source>
</evidence>
<comment type="catalytic activity">
    <reaction evidence="16">
        <text>L-threonyl-[protein] + ATP = O-phospho-L-threonyl-[protein] + ADP + H(+)</text>
        <dbReference type="Rhea" id="RHEA:46608"/>
        <dbReference type="Rhea" id="RHEA-COMP:11060"/>
        <dbReference type="Rhea" id="RHEA-COMP:11605"/>
        <dbReference type="ChEBI" id="CHEBI:15378"/>
        <dbReference type="ChEBI" id="CHEBI:30013"/>
        <dbReference type="ChEBI" id="CHEBI:30616"/>
        <dbReference type="ChEBI" id="CHEBI:61977"/>
        <dbReference type="ChEBI" id="CHEBI:456216"/>
        <dbReference type="EC" id="2.7.11.1"/>
    </reaction>
</comment>
<dbReference type="SUPFAM" id="SSF56112">
    <property type="entry name" value="Protein kinase-like (PK-like)"/>
    <property type="match status" value="1"/>
</dbReference>
<dbReference type="GO" id="GO:0030247">
    <property type="term" value="F:polysaccharide binding"/>
    <property type="evidence" value="ECO:0007669"/>
    <property type="project" value="InterPro"/>
</dbReference>
<evidence type="ECO:0000256" key="5">
    <source>
        <dbReference type="ARBA" id="ARBA00022553"/>
    </source>
</evidence>
<keyword evidence="15" id="KW-0325">Glycoprotein</keyword>
<dbReference type="GO" id="GO:0005886">
    <property type="term" value="C:plasma membrane"/>
    <property type="evidence" value="ECO:0007669"/>
    <property type="project" value="UniProtKB-SubCell"/>
</dbReference>
<keyword evidence="13" id="KW-0472">Membrane</keyword>
<comment type="catalytic activity">
    <reaction evidence="17">
        <text>L-seryl-[protein] + ATP = O-phospho-L-seryl-[protein] + ADP + H(+)</text>
        <dbReference type="Rhea" id="RHEA:17989"/>
        <dbReference type="Rhea" id="RHEA-COMP:9863"/>
        <dbReference type="Rhea" id="RHEA-COMP:11604"/>
        <dbReference type="ChEBI" id="CHEBI:15378"/>
        <dbReference type="ChEBI" id="CHEBI:29999"/>
        <dbReference type="ChEBI" id="CHEBI:30616"/>
        <dbReference type="ChEBI" id="CHEBI:83421"/>
        <dbReference type="ChEBI" id="CHEBI:456216"/>
        <dbReference type="EC" id="2.7.11.1"/>
    </reaction>
</comment>
<keyword evidence="3" id="KW-1003">Cell membrane</keyword>
<evidence type="ECO:0000313" key="23">
    <source>
        <dbReference type="Proteomes" id="UP000316621"/>
    </source>
</evidence>
<keyword evidence="5" id="KW-0597">Phosphoprotein</keyword>
<organism evidence="22 23">
    <name type="scientific">Papaver somniferum</name>
    <name type="common">Opium poppy</name>
    <dbReference type="NCBI Taxonomy" id="3469"/>
    <lineage>
        <taxon>Eukaryota</taxon>
        <taxon>Viridiplantae</taxon>
        <taxon>Streptophyta</taxon>
        <taxon>Embryophyta</taxon>
        <taxon>Tracheophyta</taxon>
        <taxon>Spermatophyta</taxon>
        <taxon>Magnoliopsida</taxon>
        <taxon>Ranunculales</taxon>
        <taxon>Papaveraceae</taxon>
        <taxon>Papaveroideae</taxon>
        <taxon>Papaver</taxon>
    </lineage>
</organism>
<evidence type="ECO:0000256" key="19">
    <source>
        <dbReference type="SAM" id="MobiDB-lite"/>
    </source>
</evidence>
<dbReference type="PROSITE" id="PS00107">
    <property type="entry name" value="PROTEIN_KINASE_ATP"/>
    <property type="match status" value="1"/>
</dbReference>
<gene>
    <name evidence="22" type="ORF">C5167_005397</name>
</gene>
<feature type="region of interest" description="Disordered" evidence="19">
    <location>
        <begin position="1032"/>
        <end position="1058"/>
    </location>
</feature>
<keyword evidence="8 20" id="KW-0732">Signal</keyword>
<keyword evidence="10" id="KW-0418">Kinase</keyword>
<dbReference type="InterPro" id="IPR000719">
    <property type="entry name" value="Prot_kinase_dom"/>
</dbReference>
<dbReference type="InterPro" id="IPR008271">
    <property type="entry name" value="Ser/Thr_kinase_AS"/>
</dbReference>
<dbReference type="InterPro" id="IPR017441">
    <property type="entry name" value="Protein_kinase_ATP_BS"/>
</dbReference>
<dbReference type="InterPro" id="IPR001245">
    <property type="entry name" value="Ser-Thr/Tyr_kinase_cat_dom"/>
</dbReference>
<evidence type="ECO:0000256" key="6">
    <source>
        <dbReference type="ARBA" id="ARBA00022679"/>
    </source>
</evidence>
<evidence type="ECO:0000313" key="22">
    <source>
        <dbReference type="EMBL" id="RZC58088.1"/>
    </source>
</evidence>
<feature type="compositionally biased region" description="Polar residues" evidence="19">
    <location>
        <begin position="1040"/>
        <end position="1058"/>
    </location>
</feature>